<evidence type="ECO:0000256" key="3">
    <source>
        <dbReference type="ARBA" id="ARBA00022692"/>
    </source>
</evidence>
<evidence type="ECO:0000313" key="12">
    <source>
        <dbReference type="EMBL" id="TGZ46393.1"/>
    </source>
</evidence>
<evidence type="ECO:0000259" key="11">
    <source>
        <dbReference type="PROSITE" id="PS50262"/>
    </source>
</evidence>
<dbReference type="PRINTS" id="PR00237">
    <property type="entry name" value="GPCRRHODOPSN"/>
</dbReference>
<keyword evidence="6 10" id="KW-0472">Membrane</keyword>
<evidence type="ECO:0000256" key="4">
    <source>
        <dbReference type="ARBA" id="ARBA00022989"/>
    </source>
</evidence>
<dbReference type="InterPro" id="IPR000276">
    <property type="entry name" value="GPCR_Rhodpsn"/>
</dbReference>
<dbReference type="STRING" id="300112.A0A4S2KAX4"/>
<dbReference type="GO" id="GO:0005886">
    <property type="term" value="C:plasma membrane"/>
    <property type="evidence" value="ECO:0007669"/>
    <property type="project" value="TreeGrafter"/>
</dbReference>
<dbReference type="EMBL" id="QBLH01002887">
    <property type="protein sequence ID" value="TGZ46393.1"/>
    <property type="molecule type" value="Genomic_DNA"/>
</dbReference>
<accession>A0A4S2KAX4</accession>
<evidence type="ECO:0000313" key="13">
    <source>
        <dbReference type="Proteomes" id="UP000310200"/>
    </source>
</evidence>
<reference evidence="12 13" key="1">
    <citation type="journal article" date="2019" name="Philos. Trans. R. Soc. Lond., B, Biol. Sci.">
        <title>Ant behaviour and brain gene expression of defending hosts depend on the ecological success of the intruding social parasite.</title>
        <authorList>
            <person name="Kaur R."/>
            <person name="Stoldt M."/>
            <person name="Jongepier E."/>
            <person name="Feldmeyer B."/>
            <person name="Menzel F."/>
            <person name="Bornberg-Bauer E."/>
            <person name="Foitzik S."/>
        </authorList>
    </citation>
    <scope>NUCLEOTIDE SEQUENCE [LARGE SCALE GENOMIC DNA]</scope>
    <source>
        <tissue evidence="12">Whole body</tissue>
    </source>
</reference>
<feature type="transmembrane region" description="Helical" evidence="10">
    <location>
        <begin position="168"/>
        <end position="187"/>
    </location>
</feature>
<proteinExistence type="inferred from homology"/>
<dbReference type="AlphaFoldDB" id="A0A4S2KAX4"/>
<dbReference type="InterPro" id="IPR000611">
    <property type="entry name" value="NPY_rcpt"/>
</dbReference>
<keyword evidence="5 9" id="KW-0297">G-protein coupled receptor</keyword>
<dbReference type="PROSITE" id="PS50262">
    <property type="entry name" value="G_PROTEIN_RECEP_F1_2"/>
    <property type="match status" value="1"/>
</dbReference>
<protein>
    <submittedName>
        <fullName evidence="12">Allatostatin-A receptor</fullName>
    </submittedName>
</protein>
<feature type="transmembrane region" description="Helical" evidence="10">
    <location>
        <begin position="259"/>
        <end position="280"/>
    </location>
</feature>
<keyword evidence="13" id="KW-1185">Reference proteome</keyword>
<evidence type="ECO:0000256" key="10">
    <source>
        <dbReference type="SAM" id="Phobius"/>
    </source>
</evidence>
<organism evidence="12 13">
    <name type="scientific">Temnothorax longispinosus</name>
    <dbReference type="NCBI Taxonomy" id="300112"/>
    <lineage>
        <taxon>Eukaryota</taxon>
        <taxon>Metazoa</taxon>
        <taxon>Ecdysozoa</taxon>
        <taxon>Arthropoda</taxon>
        <taxon>Hexapoda</taxon>
        <taxon>Insecta</taxon>
        <taxon>Pterygota</taxon>
        <taxon>Neoptera</taxon>
        <taxon>Endopterygota</taxon>
        <taxon>Hymenoptera</taxon>
        <taxon>Apocrita</taxon>
        <taxon>Aculeata</taxon>
        <taxon>Formicoidea</taxon>
        <taxon>Formicidae</taxon>
        <taxon>Myrmicinae</taxon>
        <taxon>Temnothorax</taxon>
    </lineage>
</organism>
<gene>
    <name evidence="12" type="ORF">DBV15_03677</name>
</gene>
<dbReference type="Pfam" id="PF00001">
    <property type="entry name" value="7tm_1"/>
    <property type="match status" value="1"/>
</dbReference>
<keyword evidence="4 10" id="KW-1133">Transmembrane helix</keyword>
<sequence>MYVSNNVALEYFYVPGNLMVIFVVTFSRRLRSITNFFLANLAVADFCVGIFCVYQTLTNYLMNSWQLGDFLCKVYMFVHALSYTASILILVVVCTERYLAIVHPIKCRSMLTRKRLRIVIGIVWILAAVYASPRFFYVETISNRLNNGDVDIICIANIKKHNNNVLDVVNLVFLYLLPLFLMCCLYTRIAIGLWRSSVTLGGPGLVAKTKNGRVHHHVHTSSMSKNVLKARRGVIRTCHAELLNSSEWRLSMVANVSPLFSRMLIAVVTMFAVCNLPQQARILWRHWGSSYDHTSDFSTLLTVSTFLISYMNSCLNPLLYAFLSRNFRKGMRELLHCRGTRNDGGALAMCASGDHNRHENGVSTHLPQSSVIRLNSIQNSLSTTRPIITRQNTYARRT</sequence>
<feature type="transmembrane region" description="Helical" evidence="10">
    <location>
        <begin position="77"/>
        <end position="95"/>
    </location>
</feature>
<evidence type="ECO:0000256" key="2">
    <source>
        <dbReference type="ARBA" id="ARBA00010663"/>
    </source>
</evidence>
<evidence type="ECO:0000256" key="9">
    <source>
        <dbReference type="RuleBase" id="RU000688"/>
    </source>
</evidence>
<evidence type="ECO:0000256" key="8">
    <source>
        <dbReference type="ARBA" id="ARBA00023224"/>
    </source>
</evidence>
<dbReference type="PRINTS" id="PR01012">
    <property type="entry name" value="NRPEPTIDEYR"/>
</dbReference>
<evidence type="ECO:0000256" key="5">
    <source>
        <dbReference type="ARBA" id="ARBA00023040"/>
    </source>
</evidence>
<evidence type="ECO:0000256" key="1">
    <source>
        <dbReference type="ARBA" id="ARBA00004141"/>
    </source>
</evidence>
<feature type="transmembrane region" description="Helical" evidence="10">
    <location>
        <begin position="300"/>
        <end position="323"/>
    </location>
</feature>
<keyword evidence="8 9" id="KW-0807">Transducer</keyword>
<dbReference type="Gene3D" id="1.20.1070.10">
    <property type="entry name" value="Rhodopsin 7-helix transmembrane proteins"/>
    <property type="match status" value="1"/>
</dbReference>
<keyword evidence="3 9" id="KW-0812">Transmembrane</keyword>
<dbReference type="SUPFAM" id="SSF81321">
    <property type="entry name" value="Family A G protein-coupled receptor-like"/>
    <property type="match status" value="1"/>
</dbReference>
<dbReference type="PANTHER" id="PTHR24243">
    <property type="entry name" value="G-PROTEIN COUPLED RECEPTOR"/>
    <property type="match status" value="1"/>
</dbReference>
<feature type="domain" description="G-protein coupled receptors family 1 profile" evidence="11">
    <location>
        <begin position="16"/>
        <end position="320"/>
    </location>
</feature>
<feature type="transmembrane region" description="Helical" evidence="10">
    <location>
        <begin position="116"/>
        <end position="137"/>
    </location>
</feature>
<dbReference type="PANTHER" id="PTHR24243:SF224">
    <property type="entry name" value="G-PROTEIN COUPLED RECEPTOR 19-RELATED"/>
    <property type="match status" value="1"/>
</dbReference>
<dbReference type="GO" id="GO:0004983">
    <property type="term" value="F:neuropeptide Y receptor activity"/>
    <property type="evidence" value="ECO:0007669"/>
    <property type="project" value="InterPro"/>
</dbReference>
<comment type="similarity">
    <text evidence="2 9">Belongs to the G-protein coupled receptor 1 family.</text>
</comment>
<evidence type="ECO:0000256" key="6">
    <source>
        <dbReference type="ARBA" id="ARBA00023136"/>
    </source>
</evidence>
<keyword evidence="7 9" id="KW-0675">Receptor</keyword>
<comment type="subcellular location">
    <subcellularLocation>
        <location evidence="1">Membrane</location>
        <topology evidence="1">Multi-pass membrane protein</topology>
    </subcellularLocation>
</comment>
<dbReference type="InterPro" id="IPR017452">
    <property type="entry name" value="GPCR_Rhodpsn_7TM"/>
</dbReference>
<evidence type="ECO:0000256" key="7">
    <source>
        <dbReference type="ARBA" id="ARBA00023170"/>
    </source>
</evidence>
<dbReference type="Proteomes" id="UP000310200">
    <property type="component" value="Unassembled WGS sequence"/>
</dbReference>
<feature type="transmembrane region" description="Helical" evidence="10">
    <location>
        <begin position="12"/>
        <end position="30"/>
    </location>
</feature>
<dbReference type="PROSITE" id="PS00237">
    <property type="entry name" value="G_PROTEIN_RECEP_F1_1"/>
    <property type="match status" value="1"/>
</dbReference>
<comment type="caution">
    <text evidence="12">The sequence shown here is derived from an EMBL/GenBank/DDBJ whole genome shotgun (WGS) entry which is preliminary data.</text>
</comment>
<feature type="transmembrane region" description="Helical" evidence="10">
    <location>
        <begin position="37"/>
        <end position="57"/>
    </location>
</feature>
<name>A0A4S2KAX4_9HYME</name>